<organism evidence="2 3">
    <name type="scientific">Parasponia andersonii</name>
    <name type="common">Sponia andersonii</name>
    <dbReference type="NCBI Taxonomy" id="3476"/>
    <lineage>
        <taxon>Eukaryota</taxon>
        <taxon>Viridiplantae</taxon>
        <taxon>Streptophyta</taxon>
        <taxon>Embryophyta</taxon>
        <taxon>Tracheophyta</taxon>
        <taxon>Spermatophyta</taxon>
        <taxon>Magnoliopsida</taxon>
        <taxon>eudicotyledons</taxon>
        <taxon>Gunneridae</taxon>
        <taxon>Pentapetalae</taxon>
        <taxon>rosids</taxon>
        <taxon>fabids</taxon>
        <taxon>Rosales</taxon>
        <taxon>Cannabaceae</taxon>
        <taxon>Parasponia</taxon>
    </lineage>
</organism>
<keyword evidence="1" id="KW-0812">Transmembrane</keyword>
<dbReference type="AlphaFoldDB" id="A0A2P5DR75"/>
<keyword evidence="1" id="KW-0472">Membrane</keyword>
<accession>A0A2P5DR75</accession>
<name>A0A2P5DR75_PARAD</name>
<dbReference type="EMBL" id="JXTB01000022">
    <property type="protein sequence ID" value="PON75781.1"/>
    <property type="molecule type" value="Genomic_DNA"/>
</dbReference>
<comment type="caution">
    <text evidence="2">The sequence shown here is derived from an EMBL/GenBank/DDBJ whole genome shotgun (WGS) entry which is preliminary data.</text>
</comment>
<proteinExistence type="predicted"/>
<evidence type="ECO:0000256" key="1">
    <source>
        <dbReference type="SAM" id="Phobius"/>
    </source>
</evidence>
<dbReference type="OrthoDB" id="10593245at2759"/>
<sequence>MISRTTNLDNFQLSHHFCHRTYIFATIIVMVFIANLHGAEEVITMVTGYMEFGKLEFAGKIFKVMSMNFVVTWTTMISSCVDNLQTTEELHNPFGQRFDLVMLTCNNARLLAFVAHYVELMIVDKRVVRCVHFWTATLFSTPSVLQHHSGVMAWLGELPLWHPNDCAMTLQLDATAVRVRPCQPVSKGWPPPNFHLEDKVFLRVGVLIGFNKDVSRGMISWLG</sequence>
<evidence type="ECO:0000313" key="2">
    <source>
        <dbReference type="EMBL" id="PON75781.1"/>
    </source>
</evidence>
<feature type="transmembrane region" description="Helical" evidence="1">
    <location>
        <begin position="21"/>
        <end position="39"/>
    </location>
</feature>
<reference evidence="3" key="1">
    <citation type="submission" date="2016-06" db="EMBL/GenBank/DDBJ databases">
        <title>Parallel loss of symbiosis genes in relatives of nitrogen-fixing non-legume Parasponia.</title>
        <authorList>
            <person name="Van Velzen R."/>
            <person name="Holmer R."/>
            <person name="Bu F."/>
            <person name="Rutten L."/>
            <person name="Van Zeijl A."/>
            <person name="Liu W."/>
            <person name="Santuari L."/>
            <person name="Cao Q."/>
            <person name="Sharma T."/>
            <person name="Shen D."/>
            <person name="Roswanjaya Y."/>
            <person name="Wardhani T."/>
            <person name="Kalhor M.S."/>
            <person name="Jansen J."/>
            <person name="Van den Hoogen J."/>
            <person name="Gungor B."/>
            <person name="Hartog M."/>
            <person name="Hontelez J."/>
            <person name="Verver J."/>
            <person name="Yang W.-C."/>
            <person name="Schijlen E."/>
            <person name="Repin R."/>
            <person name="Schilthuizen M."/>
            <person name="Schranz E."/>
            <person name="Heidstra R."/>
            <person name="Miyata K."/>
            <person name="Fedorova E."/>
            <person name="Kohlen W."/>
            <person name="Bisseling T."/>
            <person name="Smit S."/>
            <person name="Geurts R."/>
        </authorList>
    </citation>
    <scope>NUCLEOTIDE SEQUENCE [LARGE SCALE GENOMIC DNA]</scope>
    <source>
        <strain evidence="3">cv. WU1-14</strain>
    </source>
</reference>
<gene>
    <name evidence="2" type="ORF">PanWU01x14_040410</name>
</gene>
<protein>
    <submittedName>
        <fullName evidence="2">Uncharacterized protein</fullName>
    </submittedName>
</protein>
<dbReference type="Proteomes" id="UP000237105">
    <property type="component" value="Unassembled WGS sequence"/>
</dbReference>
<keyword evidence="3" id="KW-1185">Reference proteome</keyword>
<keyword evidence="1" id="KW-1133">Transmembrane helix</keyword>
<evidence type="ECO:0000313" key="3">
    <source>
        <dbReference type="Proteomes" id="UP000237105"/>
    </source>
</evidence>